<keyword evidence="1" id="KW-0472">Membrane</keyword>
<evidence type="ECO:0000256" key="1">
    <source>
        <dbReference type="SAM" id="Phobius"/>
    </source>
</evidence>
<accession>A0AA39JU13</accession>
<name>A0AA39JU13_ARMTA</name>
<feature type="transmembrane region" description="Helical" evidence="1">
    <location>
        <begin position="83"/>
        <end position="109"/>
    </location>
</feature>
<feature type="transmembrane region" description="Helical" evidence="1">
    <location>
        <begin position="121"/>
        <end position="142"/>
    </location>
</feature>
<comment type="caution">
    <text evidence="2">The sequence shown here is derived from an EMBL/GenBank/DDBJ whole genome shotgun (WGS) entry which is preliminary data.</text>
</comment>
<dbReference type="RefSeq" id="XP_060326626.1">
    <property type="nucleotide sequence ID" value="XM_060479625.1"/>
</dbReference>
<reference evidence="2" key="1">
    <citation type="submission" date="2023-06" db="EMBL/GenBank/DDBJ databases">
        <authorList>
            <consortium name="Lawrence Berkeley National Laboratory"/>
            <person name="Ahrendt S."/>
            <person name="Sahu N."/>
            <person name="Indic B."/>
            <person name="Wong-Bajracharya J."/>
            <person name="Merenyi Z."/>
            <person name="Ke H.-M."/>
            <person name="Monk M."/>
            <person name="Kocsube S."/>
            <person name="Drula E."/>
            <person name="Lipzen A."/>
            <person name="Balint B."/>
            <person name="Henrissat B."/>
            <person name="Andreopoulos B."/>
            <person name="Martin F.M."/>
            <person name="Harder C.B."/>
            <person name="Rigling D."/>
            <person name="Ford K.L."/>
            <person name="Foster G.D."/>
            <person name="Pangilinan J."/>
            <person name="Papanicolaou A."/>
            <person name="Barry K."/>
            <person name="LaButti K."/>
            <person name="Viragh M."/>
            <person name="Koriabine M."/>
            <person name="Yan M."/>
            <person name="Riley R."/>
            <person name="Champramary S."/>
            <person name="Plett K.L."/>
            <person name="Tsai I.J."/>
            <person name="Slot J."/>
            <person name="Sipos G."/>
            <person name="Plett J."/>
            <person name="Nagy L.G."/>
            <person name="Grigoriev I.V."/>
        </authorList>
    </citation>
    <scope>NUCLEOTIDE SEQUENCE</scope>
    <source>
        <strain evidence="2">CCBAS 213</strain>
    </source>
</reference>
<protein>
    <submittedName>
        <fullName evidence="2">Uncharacterized protein</fullName>
    </submittedName>
</protein>
<evidence type="ECO:0000313" key="2">
    <source>
        <dbReference type="EMBL" id="KAK0448911.1"/>
    </source>
</evidence>
<sequence length="234" mass="25767">MFLEVRKFNDSIWTALWCTGIMLCSLFSIIMLFTTPTSDRKPGVTLPYTILLHTVPLITILTFVSAFVAYTHVLLSRIFVRPVMIITFVFIPAVLFISAIWAFVGSFMWDGDTKPTWGETTALRLFSLIPLALSILTARRLFGLPRDIHSTSSTLTLSTQLLMANPLLLALSPTILLATLLASIPPDALPLPSMSTHMIHAALMHSTGPSLGTVVLLALILIAIRLLTLLTVFF</sequence>
<keyword evidence="3" id="KW-1185">Reference proteome</keyword>
<dbReference type="EMBL" id="JAUEPS010000040">
    <property type="protein sequence ID" value="KAK0448911.1"/>
    <property type="molecule type" value="Genomic_DNA"/>
</dbReference>
<evidence type="ECO:0000313" key="3">
    <source>
        <dbReference type="Proteomes" id="UP001175211"/>
    </source>
</evidence>
<organism evidence="2 3">
    <name type="scientific">Armillaria tabescens</name>
    <name type="common">Ringless honey mushroom</name>
    <name type="synonym">Agaricus tabescens</name>
    <dbReference type="NCBI Taxonomy" id="1929756"/>
    <lineage>
        <taxon>Eukaryota</taxon>
        <taxon>Fungi</taxon>
        <taxon>Dikarya</taxon>
        <taxon>Basidiomycota</taxon>
        <taxon>Agaricomycotina</taxon>
        <taxon>Agaricomycetes</taxon>
        <taxon>Agaricomycetidae</taxon>
        <taxon>Agaricales</taxon>
        <taxon>Marasmiineae</taxon>
        <taxon>Physalacriaceae</taxon>
        <taxon>Desarmillaria</taxon>
    </lineage>
</organism>
<proteinExistence type="predicted"/>
<gene>
    <name evidence="2" type="ORF">EV420DRAFT_1711107</name>
</gene>
<feature type="transmembrane region" description="Helical" evidence="1">
    <location>
        <begin position="12"/>
        <end position="34"/>
    </location>
</feature>
<dbReference type="GeneID" id="85363173"/>
<feature type="transmembrane region" description="Helical" evidence="1">
    <location>
        <begin position="211"/>
        <end position="233"/>
    </location>
</feature>
<keyword evidence="1" id="KW-1133">Transmembrane helix</keyword>
<dbReference type="Proteomes" id="UP001175211">
    <property type="component" value="Unassembled WGS sequence"/>
</dbReference>
<feature type="transmembrane region" description="Helical" evidence="1">
    <location>
        <begin position="162"/>
        <end position="184"/>
    </location>
</feature>
<dbReference type="AlphaFoldDB" id="A0AA39JU13"/>
<keyword evidence="1" id="KW-0812">Transmembrane</keyword>
<feature type="transmembrane region" description="Helical" evidence="1">
    <location>
        <begin position="46"/>
        <end position="71"/>
    </location>
</feature>